<organism evidence="18 19">
    <name type="scientific">Haloactinopolyspora alba</name>
    <dbReference type="NCBI Taxonomy" id="648780"/>
    <lineage>
        <taxon>Bacteria</taxon>
        <taxon>Bacillati</taxon>
        <taxon>Actinomycetota</taxon>
        <taxon>Actinomycetes</taxon>
        <taxon>Jiangellales</taxon>
        <taxon>Jiangellaceae</taxon>
        <taxon>Haloactinopolyspora</taxon>
    </lineage>
</organism>
<accession>A0A2P8E446</accession>
<keyword evidence="5 14" id="KW-0436">Ligase</keyword>
<dbReference type="UniPathway" id="UPA00219"/>
<comment type="similarity">
    <text evidence="14">Belongs to the MurCDEF family.</text>
</comment>
<evidence type="ECO:0000256" key="12">
    <source>
        <dbReference type="ARBA" id="ARBA00023316"/>
    </source>
</evidence>
<evidence type="ECO:0000256" key="7">
    <source>
        <dbReference type="ARBA" id="ARBA00022741"/>
    </source>
</evidence>
<dbReference type="InterPro" id="IPR013221">
    <property type="entry name" value="Mur_ligase_cen"/>
</dbReference>
<dbReference type="Pfam" id="PF08245">
    <property type="entry name" value="Mur_ligase_M"/>
    <property type="match status" value="1"/>
</dbReference>
<feature type="domain" description="Mur ligase C-terminal" evidence="16">
    <location>
        <begin position="334"/>
        <end position="464"/>
    </location>
</feature>
<evidence type="ECO:0000256" key="11">
    <source>
        <dbReference type="ARBA" id="ARBA00023306"/>
    </source>
</evidence>
<dbReference type="EMBL" id="PYGE01000006">
    <property type="protein sequence ID" value="PSL04221.1"/>
    <property type="molecule type" value="Genomic_DNA"/>
</dbReference>
<evidence type="ECO:0000256" key="4">
    <source>
        <dbReference type="ARBA" id="ARBA00022490"/>
    </source>
</evidence>
<dbReference type="HAMAP" id="MF_00046">
    <property type="entry name" value="MurC"/>
    <property type="match status" value="1"/>
</dbReference>
<dbReference type="InterPro" id="IPR036565">
    <property type="entry name" value="Mur-like_cat_sf"/>
</dbReference>
<dbReference type="GO" id="GO:0009252">
    <property type="term" value="P:peptidoglycan biosynthetic process"/>
    <property type="evidence" value="ECO:0007669"/>
    <property type="project" value="UniProtKB-UniRule"/>
</dbReference>
<proteinExistence type="inferred from homology"/>
<evidence type="ECO:0000256" key="9">
    <source>
        <dbReference type="ARBA" id="ARBA00022960"/>
    </source>
</evidence>
<dbReference type="Gene3D" id="3.90.190.20">
    <property type="entry name" value="Mur ligase, C-terminal domain"/>
    <property type="match status" value="1"/>
</dbReference>
<dbReference type="InterPro" id="IPR050061">
    <property type="entry name" value="MurCDEF_pg_biosynth"/>
</dbReference>
<dbReference type="PANTHER" id="PTHR43445:SF3">
    <property type="entry name" value="UDP-N-ACETYLMURAMATE--L-ALANINE LIGASE"/>
    <property type="match status" value="1"/>
</dbReference>
<comment type="caution">
    <text evidence="18">The sequence shown here is derived from an EMBL/GenBank/DDBJ whole genome shotgun (WGS) entry which is preliminary data.</text>
</comment>
<keyword evidence="9 14" id="KW-0133">Cell shape</keyword>
<dbReference type="OrthoDB" id="9804126at2"/>
<dbReference type="SUPFAM" id="SSF51984">
    <property type="entry name" value="MurCD N-terminal domain"/>
    <property type="match status" value="1"/>
</dbReference>
<comment type="pathway">
    <text evidence="2 14">Cell wall biogenesis; peptidoglycan biosynthesis.</text>
</comment>
<dbReference type="SUPFAM" id="SSF53623">
    <property type="entry name" value="MurD-like peptide ligases, catalytic domain"/>
    <property type="match status" value="1"/>
</dbReference>
<keyword evidence="4 14" id="KW-0963">Cytoplasm</keyword>
<evidence type="ECO:0000256" key="8">
    <source>
        <dbReference type="ARBA" id="ARBA00022840"/>
    </source>
</evidence>
<evidence type="ECO:0000256" key="1">
    <source>
        <dbReference type="ARBA" id="ARBA00004496"/>
    </source>
</evidence>
<evidence type="ECO:0000256" key="10">
    <source>
        <dbReference type="ARBA" id="ARBA00022984"/>
    </source>
</evidence>
<dbReference type="NCBIfam" id="TIGR01082">
    <property type="entry name" value="murC"/>
    <property type="match status" value="1"/>
</dbReference>
<evidence type="ECO:0000256" key="13">
    <source>
        <dbReference type="ARBA" id="ARBA00047833"/>
    </source>
</evidence>
<dbReference type="GO" id="GO:0005737">
    <property type="term" value="C:cytoplasm"/>
    <property type="evidence" value="ECO:0007669"/>
    <property type="project" value="UniProtKB-SubCell"/>
</dbReference>
<keyword evidence="11 14" id="KW-0131">Cell cycle</keyword>
<dbReference type="PANTHER" id="PTHR43445">
    <property type="entry name" value="UDP-N-ACETYLMURAMATE--L-ALANINE LIGASE-RELATED"/>
    <property type="match status" value="1"/>
</dbReference>
<evidence type="ECO:0000259" key="15">
    <source>
        <dbReference type="Pfam" id="PF01225"/>
    </source>
</evidence>
<keyword evidence="6 14" id="KW-0132">Cell division</keyword>
<evidence type="ECO:0000313" key="18">
    <source>
        <dbReference type="EMBL" id="PSL04221.1"/>
    </source>
</evidence>
<dbReference type="InterPro" id="IPR004101">
    <property type="entry name" value="Mur_ligase_C"/>
</dbReference>
<keyword evidence="8 14" id="KW-0067">ATP-binding</keyword>
<evidence type="ECO:0000259" key="17">
    <source>
        <dbReference type="Pfam" id="PF08245"/>
    </source>
</evidence>
<keyword evidence="7 14" id="KW-0547">Nucleotide-binding</keyword>
<evidence type="ECO:0000256" key="14">
    <source>
        <dbReference type="HAMAP-Rule" id="MF_00046"/>
    </source>
</evidence>
<comment type="catalytic activity">
    <reaction evidence="13 14">
        <text>UDP-N-acetyl-alpha-D-muramate + L-alanine + ATP = UDP-N-acetyl-alpha-D-muramoyl-L-alanine + ADP + phosphate + H(+)</text>
        <dbReference type="Rhea" id="RHEA:23372"/>
        <dbReference type="ChEBI" id="CHEBI:15378"/>
        <dbReference type="ChEBI" id="CHEBI:30616"/>
        <dbReference type="ChEBI" id="CHEBI:43474"/>
        <dbReference type="ChEBI" id="CHEBI:57972"/>
        <dbReference type="ChEBI" id="CHEBI:70757"/>
        <dbReference type="ChEBI" id="CHEBI:83898"/>
        <dbReference type="ChEBI" id="CHEBI:456216"/>
        <dbReference type="EC" id="6.3.2.8"/>
    </reaction>
</comment>
<dbReference type="GO" id="GO:0008763">
    <property type="term" value="F:UDP-N-acetylmuramate-L-alanine ligase activity"/>
    <property type="evidence" value="ECO:0007669"/>
    <property type="project" value="UniProtKB-UniRule"/>
</dbReference>
<dbReference type="GO" id="GO:0051301">
    <property type="term" value="P:cell division"/>
    <property type="evidence" value="ECO:0007669"/>
    <property type="project" value="UniProtKB-KW"/>
</dbReference>
<dbReference type="Pfam" id="PF02875">
    <property type="entry name" value="Mur_ligase_C"/>
    <property type="match status" value="1"/>
</dbReference>
<dbReference type="InterPro" id="IPR036615">
    <property type="entry name" value="Mur_ligase_C_dom_sf"/>
</dbReference>
<dbReference type="GO" id="GO:0008360">
    <property type="term" value="P:regulation of cell shape"/>
    <property type="evidence" value="ECO:0007669"/>
    <property type="project" value="UniProtKB-KW"/>
</dbReference>
<sequence>MIVSPPERIVAADKLGRVHFVGVGGAGMSGIARILLARGIAVSGSDAKESGVLAALRALGAQVHVGHEAANLGDAETVVVSTAIRDTNAEVVEARRRGLHVLPRASALAAVMFDRRPVAIAGTHGKTTTTSMLTVALQHCGADPSFAIGGNLNESGANAHNGSGEFFVAEADESDASFLAYDPEVAVVTNVEADHLDNYGTESAYIQAFDAFADRVSGFLVVCADDPGARALGERAAKRGVTVHTYGETVDADVRLSGLDLSWPPSPADDPAGGGSGASFELVARGRRQGRVELQVPGRHNALNATAAFTVGLGLGFPSGELRDGLAGFSGTRRRFELKGIARGVRVYDDYAHHPTEVAATLAAARSVAGSGRVVVVFQPHLFSRTRIFAEQFGAALGAADEVVVMDVYAAREDPEPGVTGALVAAAVPLPPSQVAFEPSWSAAPELAASRADTGDVVLTVGAGDVTLVGPEVLELIENPEGGQRP</sequence>
<evidence type="ECO:0000256" key="6">
    <source>
        <dbReference type="ARBA" id="ARBA00022618"/>
    </source>
</evidence>
<dbReference type="GO" id="GO:0071555">
    <property type="term" value="P:cell wall organization"/>
    <property type="evidence" value="ECO:0007669"/>
    <property type="project" value="UniProtKB-KW"/>
</dbReference>
<keyword evidence="19" id="KW-1185">Reference proteome</keyword>
<evidence type="ECO:0000313" key="19">
    <source>
        <dbReference type="Proteomes" id="UP000243528"/>
    </source>
</evidence>
<evidence type="ECO:0000259" key="16">
    <source>
        <dbReference type="Pfam" id="PF02875"/>
    </source>
</evidence>
<dbReference type="Gene3D" id="3.40.1190.10">
    <property type="entry name" value="Mur-like, catalytic domain"/>
    <property type="match status" value="1"/>
</dbReference>
<keyword evidence="10 14" id="KW-0573">Peptidoglycan synthesis</keyword>
<feature type="domain" description="Mur ligase central" evidence="17">
    <location>
        <begin position="120"/>
        <end position="311"/>
    </location>
</feature>
<dbReference type="GO" id="GO:0005524">
    <property type="term" value="F:ATP binding"/>
    <property type="evidence" value="ECO:0007669"/>
    <property type="project" value="UniProtKB-UniRule"/>
</dbReference>
<comment type="subcellular location">
    <subcellularLocation>
        <location evidence="1 14">Cytoplasm</location>
    </subcellularLocation>
</comment>
<dbReference type="InterPro" id="IPR000713">
    <property type="entry name" value="Mur_ligase_N"/>
</dbReference>
<feature type="domain" description="Mur ligase N-terminal catalytic" evidence="15">
    <location>
        <begin position="18"/>
        <end position="112"/>
    </location>
</feature>
<dbReference type="InterPro" id="IPR005758">
    <property type="entry name" value="UDP-N-AcMur_Ala_ligase_MurC"/>
</dbReference>
<comment type="function">
    <text evidence="14">Cell wall formation.</text>
</comment>
<dbReference type="Pfam" id="PF01225">
    <property type="entry name" value="Mur_ligase"/>
    <property type="match status" value="1"/>
</dbReference>
<feature type="binding site" evidence="14">
    <location>
        <begin position="122"/>
        <end position="128"/>
    </location>
    <ligand>
        <name>ATP</name>
        <dbReference type="ChEBI" id="CHEBI:30616"/>
    </ligand>
</feature>
<gene>
    <name evidence="14" type="primary">murC</name>
    <name evidence="18" type="ORF">CLV30_106227</name>
</gene>
<evidence type="ECO:0000256" key="3">
    <source>
        <dbReference type="ARBA" id="ARBA00012211"/>
    </source>
</evidence>
<dbReference type="AlphaFoldDB" id="A0A2P8E446"/>
<reference evidence="18 19" key="1">
    <citation type="submission" date="2018-03" db="EMBL/GenBank/DDBJ databases">
        <title>Genomic Encyclopedia of Archaeal and Bacterial Type Strains, Phase II (KMG-II): from individual species to whole genera.</title>
        <authorList>
            <person name="Goeker M."/>
        </authorList>
    </citation>
    <scope>NUCLEOTIDE SEQUENCE [LARGE SCALE GENOMIC DNA]</scope>
    <source>
        <strain evidence="18 19">DSM 45211</strain>
    </source>
</reference>
<name>A0A2P8E446_9ACTN</name>
<dbReference type="RefSeq" id="WP_106537223.1">
    <property type="nucleotide sequence ID" value="NZ_ML142900.1"/>
</dbReference>
<dbReference type="Proteomes" id="UP000243528">
    <property type="component" value="Unassembled WGS sequence"/>
</dbReference>
<protein>
    <recommendedName>
        <fullName evidence="3 14">UDP-N-acetylmuramate--L-alanine ligase</fullName>
        <ecNumber evidence="3 14">6.3.2.8</ecNumber>
    </recommendedName>
    <alternativeName>
        <fullName evidence="14">UDP-N-acetylmuramoyl-L-alanine synthetase</fullName>
    </alternativeName>
</protein>
<evidence type="ECO:0000256" key="5">
    <source>
        <dbReference type="ARBA" id="ARBA00022598"/>
    </source>
</evidence>
<dbReference type="SUPFAM" id="SSF53244">
    <property type="entry name" value="MurD-like peptide ligases, peptide-binding domain"/>
    <property type="match status" value="1"/>
</dbReference>
<evidence type="ECO:0000256" key="2">
    <source>
        <dbReference type="ARBA" id="ARBA00004752"/>
    </source>
</evidence>
<dbReference type="Gene3D" id="3.40.50.720">
    <property type="entry name" value="NAD(P)-binding Rossmann-like Domain"/>
    <property type="match status" value="1"/>
</dbReference>
<dbReference type="EC" id="6.3.2.8" evidence="3 14"/>
<keyword evidence="12 14" id="KW-0961">Cell wall biogenesis/degradation</keyword>